<gene>
    <name evidence="2" type="ORF">Tci_919006</name>
</gene>
<protein>
    <submittedName>
        <fullName evidence="2">Uncharacterized protein</fullName>
    </submittedName>
</protein>
<reference evidence="2" key="1">
    <citation type="journal article" date="2019" name="Sci. Rep.">
        <title>Draft genome of Tanacetum cinerariifolium, the natural source of mosquito coil.</title>
        <authorList>
            <person name="Yamashiro T."/>
            <person name="Shiraishi A."/>
            <person name="Satake H."/>
            <person name="Nakayama K."/>
        </authorList>
    </citation>
    <scope>NUCLEOTIDE SEQUENCE</scope>
</reference>
<accession>A0A699WI02</accession>
<dbReference type="EMBL" id="BKCJ011689913">
    <property type="protein sequence ID" value="GFD47037.1"/>
    <property type="molecule type" value="Genomic_DNA"/>
</dbReference>
<organism evidence="2">
    <name type="scientific">Tanacetum cinerariifolium</name>
    <name type="common">Dalmatian daisy</name>
    <name type="synonym">Chrysanthemum cinerariifolium</name>
    <dbReference type="NCBI Taxonomy" id="118510"/>
    <lineage>
        <taxon>Eukaryota</taxon>
        <taxon>Viridiplantae</taxon>
        <taxon>Streptophyta</taxon>
        <taxon>Embryophyta</taxon>
        <taxon>Tracheophyta</taxon>
        <taxon>Spermatophyta</taxon>
        <taxon>Magnoliopsida</taxon>
        <taxon>eudicotyledons</taxon>
        <taxon>Gunneridae</taxon>
        <taxon>Pentapetalae</taxon>
        <taxon>asterids</taxon>
        <taxon>campanulids</taxon>
        <taxon>Asterales</taxon>
        <taxon>Asteraceae</taxon>
        <taxon>Asteroideae</taxon>
        <taxon>Anthemideae</taxon>
        <taxon>Anthemidinae</taxon>
        <taxon>Tanacetum</taxon>
    </lineage>
</organism>
<evidence type="ECO:0000256" key="1">
    <source>
        <dbReference type="SAM" id="MobiDB-lite"/>
    </source>
</evidence>
<sequence length="68" mass="7489">IHPYEEADPLNRPPPIPETAEQEFMNAPVSRSTLQPLPPIQQFTGTFYVGEGSFATVFNPALCGVYPL</sequence>
<name>A0A699WI02_TANCI</name>
<comment type="caution">
    <text evidence="2">The sequence shown here is derived from an EMBL/GenBank/DDBJ whole genome shotgun (WGS) entry which is preliminary data.</text>
</comment>
<proteinExistence type="predicted"/>
<feature type="non-terminal residue" evidence="2">
    <location>
        <position position="1"/>
    </location>
</feature>
<evidence type="ECO:0000313" key="2">
    <source>
        <dbReference type="EMBL" id="GFD47037.1"/>
    </source>
</evidence>
<feature type="region of interest" description="Disordered" evidence="1">
    <location>
        <begin position="1"/>
        <end position="23"/>
    </location>
</feature>
<dbReference type="AlphaFoldDB" id="A0A699WI02"/>